<reference evidence="1" key="1">
    <citation type="journal article" date="2022" name="bioRxiv">
        <title>Sequencing and chromosome-scale assembly of the giantPleurodeles waltlgenome.</title>
        <authorList>
            <person name="Brown T."/>
            <person name="Elewa A."/>
            <person name="Iarovenko S."/>
            <person name="Subramanian E."/>
            <person name="Araus A.J."/>
            <person name="Petzold A."/>
            <person name="Susuki M."/>
            <person name="Suzuki K.-i.T."/>
            <person name="Hayashi T."/>
            <person name="Toyoda A."/>
            <person name="Oliveira C."/>
            <person name="Osipova E."/>
            <person name="Leigh N.D."/>
            <person name="Simon A."/>
            <person name="Yun M.H."/>
        </authorList>
    </citation>
    <scope>NUCLEOTIDE SEQUENCE</scope>
    <source>
        <strain evidence="1">20211129_DDA</strain>
        <tissue evidence="1">Liver</tissue>
    </source>
</reference>
<protein>
    <submittedName>
        <fullName evidence="1">Uncharacterized protein</fullName>
    </submittedName>
</protein>
<dbReference type="AlphaFoldDB" id="A0AAV7TI91"/>
<evidence type="ECO:0000313" key="2">
    <source>
        <dbReference type="Proteomes" id="UP001066276"/>
    </source>
</evidence>
<proteinExistence type="predicted"/>
<dbReference type="Proteomes" id="UP001066276">
    <property type="component" value="Chromosome 3_2"/>
</dbReference>
<accession>A0AAV7TI91</accession>
<dbReference type="EMBL" id="JANPWB010000006">
    <property type="protein sequence ID" value="KAJ1175826.1"/>
    <property type="molecule type" value="Genomic_DNA"/>
</dbReference>
<comment type="caution">
    <text evidence="1">The sequence shown here is derived from an EMBL/GenBank/DDBJ whole genome shotgun (WGS) entry which is preliminary data.</text>
</comment>
<organism evidence="1 2">
    <name type="scientific">Pleurodeles waltl</name>
    <name type="common">Iberian ribbed newt</name>
    <dbReference type="NCBI Taxonomy" id="8319"/>
    <lineage>
        <taxon>Eukaryota</taxon>
        <taxon>Metazoa</taxon>
        <taxon>Chordata</taxon>
        <taxon>Craniata</taxon>
        <taxon>Vertebrata</taxon>
        <taxon>Euteleostomi</taxon>
        <taxon>Amphibia</taxon>
        <taxon>Batrachia</taxon>
        <taxon>Caudata</taxon>
        <taxon>Salamandroidea</taxon>
        <taxon>Salamandridae</taxon>
        <taxon>Pleurodelinae</taxon>
        <taxon>Pleurodeles</taxon>
    </lineage>
</organism>
<sequence>MNRKPSLQKTLKIAPLTQSFRDTLRRRRQEKERFRKNALRNAGNGFEQRSHQPALTIERSWRREKSERETLRAAVLFAYGRGTAKDSLHAARRRANKFPR</sequence>
<name>A0AAV7TI91_PLEWA</name>
<evidence type="ECO:0000313" key="1">
    <source>
        <dbReference type="EMBL" id="KAJ1175826.1"/>
    </source>
</evidence>
<keyword evidence="2" id="KW-1185">Reference proteome</keyword>
<gene>
    <name evidence="1" type="ORF">NDU88_001111</name>
</gene>